<dbReference type="STRING" id="253628.A0A0D2A7Y9"/>
<feature type="transmembrane region" description="Helical" evidence="10">
    <location>
        <begin position="509"/>
        <end position="528"/>
    </location>
</feature>
<keyword evidence="13" id="KW-1185">Reference proteome</keyword>
<feature type="transmembrane region" description="Helical" evidence="10">
    <location>
        <begin position="376"/>
        <end position="396"/>
    </location>
</feature>
<keyword evidence="3 10" id="KW-0813">Transport</keyword>
<feature type="compositionally biased region" description="Acidic residues" evidence="11">
    <location>
        <begin position="57"/>
        <end position="72"/>
    </location>
</feature>
<dbReference type="InterPro" id="IPR024671">
    <property type="entry name" value="Atg22-like"/>
</dbReference>
<feature type="transmembrane region" description="Helical" evidence="10">
    <location>
        <begin position="579"/>
        <end position="598"/>
    </location>
</feature>
<feature type="transmembrane region" description="Helical" evidence="10">
    <location>
        <begin position="221"/>
        <end position="238"/>
    </location>
</feature>
<dbReference type="InterPro" id="IPR044738">
    <property type="entry name" value="Atg22"/>
</dbReference>
<keyword evidence="5 10" id="KW-0812">Transmembrane</keyword>
<evidence type="ECO:0000256" key="2">
    <source>
        <dbReference type="ARBA" id="ARBA00006978"/>
    </source>
</evidence>
<evidence type="ECO:0000256" key="9">
    <source>
        <dbReference type="ARBA" id="ARBA00023136"/>
    </source>
</evidence>
<evidence type="ECO:0000313" key="12">
    <source>
        <dbReference type="EMBL" id="KIW02873.1"/>
    </source>
</evidence>
<evidence type="ECO:0000313" key="13">
    <source>
        <dbReference type="Proteomes" id="UP000053259"/>
    </source>
</evidence>
<gene>
    <name evidence="12" type="ORF">PV09_05924</name>
</gene>
<dbReference type="GO" id="GO:0006914">
    <property type="term" value="P:autophagy"/>
    <property type="evidence" value="ECO:0007669"/>
    <property type="project" value="UniProtKB-KW"/>
</dbReference>
<proteinExistence type="inferred from homology"/>
<feature type="transmembrane region" description="Helical" evidence="10">
    <location>
        <begin position="190"/>
        <end position="209"/>
    </location>
</feature>
<evidence type="ECO:0000256" key="6">
    <source>
        <dbReference type="ARBA" id="ARBA00022970"/>
    </source>
</evidence>
<evidence type="ECO:0000256" key="5">
    <source>
        <dbReference type="ARBA" id="ARBA00022692"/>
    </source>
</evidence>
<evidence type="ECO:0000256" key="8">
    <source>
        <dbReference type="ARBA" id="ARBA00023006"/>
    </source>
</evidence>
<feature type="transmembrane region" description="Helical" evidence="10">
    <location>
        <begin position="107"/>
        <end position="130"/>
    </location>
</feature>
<sequence>MEPRAPSPGIPHPLQPPLQPQIQPRLCDVSSTSKASSVHALSITQSNEADDERSLSESDDPAEDDDDDDDDLFSMGPDSSTVRDATERPMYEGEDTRYTSSKELRGFFMYGWAAEVFVVCGMGSFIPITLEQLARERGWQENDRSKPCTAGVHVPASFPNSTANFAKPPAGDAQQCVVDILGVEINTASFAMYTFSISVLVQALIIISMSGAADHGRFRKTFLLTFAFAGSTATMLFLPIVPAVLVLGALLAIIANTCFGASFVLLNSFLPLLVRHHPEVLLDDSSEEEYSETSVDENERESPEGPEETTALLSSDPTAVKDDDRQPPTSTSRELRLSTRISSYGIGIGYIAALIVQAACIMAVRLMQSTLFSLRLALFIIGAWWFVFTIPVAFWLRSRPGPPLHLDPNKSNMGTAWEYFKYSWKSLWRSVRHARRLKDVLLFLGAWFMISDAVATVSGTAILFAKTSLEMKPASLALITVTATVSGIAGAFTWSKLSVMVGLRPGQTILACICLFELIPIYGLLGYIPAIRRLGVLGLQQPWEMYPLGAVYGFVMGGLSSFCRSFFGELIPPGFEAAFYALYAITDKGSSIFGPAIVGAITDATGEIRPAFWFLAVLIGLPFPLMLLVDVERGRRDGIAMAQELEEAEALESSHEYARNDPGPIHLIDEEDDERRG</sequence>
<dbReference type="GeneID" id="27313897"/>
<protein>
    <recommendedName>
        <fullName evidence="10">Autophagy-related protein</fullName>
    </recommendedName>
</protein>
<dbReference type="RefSeq" id="XP_016212742.1">
    <property type="nucleotide sequence ID" value="XM_016359493.1"/>
</dbReference>
<dbReference type="HOGENOM" id="CLU_017518_1_0_1"/>
<feature type="transmembrane region" description="Helical" evidence="10">
    <location>
        <begin position="341"/>
        <end position="364"/>
    </location>
</feature>
<accession>A0A0D2A7Y9</accession>
<dbReference type="EMBL" id="KN847547">
    <property type="protein sequence ID" value="KIW02873.1"/>
    <property type="molecule type" value="Genomic_DNA"/>
</dbReference>
<dbReference type="InterPro" id="IPR036259">
    <property type="entry name" value="MFS_trans_sf"/>
</dbReference>
<feature type="region of interest" description="Disordered" evidence="11">
    <location>
        <begin position="284"/>
        <end position="334"/>
    </location>
</feature>
<evidence type="ECO:0000256" key="10">
    <source>
        <dbReference type="RuleBase" id="RU363073"/>
    </source>
</evidence>
<dbReference type="PANTHER" id="PTHR23519">
    <property type="entry name" value="AUTOPHAGY-RELATED PROTEIN 22"/>
    <property type="match status" value="1"/>
</dbReference>
<dbReference type="CDD" id="cd17483">
    <property type="entry name" value="MFS_Atg22_like"/>
    <property type="match status" value="1"/>
</dbReference>
<dbReference type="OrthoDB" id="192733at2759"/>
<comment type="subcellular location">
    <subcellularLocation>
        <location evidence="1 10">Vacuole membrane</location>
        <topology evidence="1 10">Multi-pass membrane protein</topology>
    </subcellularLocation>
</comment>
<keyword evidence="9 10" id="KW-0472">Membrane</keyword>
<evidence type="ECO:0000256" key="11">
    <source>
        <dbReference type="SAM" id="MobiDB-lite"/>
    </source>
</evidence>
<dbReference type="InterPro" id="IPR050495">
    <property type="entry name" value="ATG22/LtaA_families"/>
</dbReference>
<feature type="transmembrane region" description="Helical" evidence="10">
    <location>
        <begin position="244"/>
        <end position="266"/>
    </location>
</feature>
<organism evidence="12 13">
    <name type="scientific">Verruconis gallopava</name>
    <dbReference type="NCBI Taxonomy" id="253628"/>
    <lineage>
        <taxon>Eukaryota</taxon>
        <taxon>Fungi</taxon>
        <taxon>Dikarya</taxon>
        <taxon>Ascomycota</taxon>
        <taxon>Pezizomycotina</taxon>
        <taxon>Dothideomycetes</taxon>
        <taxon>Pleosporomycetidae</taxon>
        <taxon>Venturiales</taxon>
        <taxon>Sympoventuriaceae</taxon>
        <taxon>Verruconis</taxon>
    </lineage>
</organism>
<keyword evidence="8 10" id="KW-0072">Autophagy</keyword>
<dbReference type="AlphaFoldDB" id="A0A0D2A7Y9"/>
<dbReference type="GO" id="GO:0005774">
    <property type="term" value="C:vacuolar membrane"/>
    <property type="evidence" value="ECO:0007669"/>
    <property type="project" value="UniProtKB-SubCell"/>
</dbReference>
<feature type="transmembrane region" description="Helical" evidence="10">
    <location>
        <begin position="476"/>
        <end position="497"/>
    </location>
</feature>
<evidence type="ECO:0000256" key="7">
    <source>
        <dbReference type="ARBA" id="ARBA00022989"/>
    </source>
</evidence>
<evidence type="ECO:0000256" key="3">
    <source>
        <dbReference type="ARBA" id="ARBA00022448"/>
    </source>
</evidence>
<feature type="compositionally biased region" description="Basic and acidic residues" evidence="11">
    <location>
        <begin position="84"/>
        <end position="96"/>
    </location>
</feature>
<feature type="transmembrane region" description="Helical" evidence="10">
    <location>
        <begin position="440"/>
        <end position="464"/>
    </location>
</feature>
<dbReference type="Gene3D" id="1.20.1250.20">
    <property type="entry name" value="MFS general substrate transporter like domains"/>
    <property type="match status" value="1"/>
</dbReference>
<evidence type="ECO:0000256" key="1">
    <source>
        <dbReference type="ARBA" id="ARBA00004128"/>
    </source>
</evidence>
<dbReference type="VEuPathDB" id="FungiDB:PV09_05924"/>
<feature type="compositionally biased region" description="Acidic residues" evidence="11">
    <location>
        <begin position="284"/>
        <end position="307"/>
    </location>
</feature>
<keyword evidence="6 10" id="KW-0029">Amino-acid transport</keyword>
<feature type="transmembrane region" description="Helical" evidence="10">
    <location>
        <begin position="548"/>
        <end position="567"/>
    </location>
</feature>
<dbReference type="GO" id="GO:0032974">
    <property type="term" value="P:amino acid transmembrane export from vacuole"/>
    <property type="evidence" value="ECO:0007669"/>
    <property type="project" value="InterPro"/>
</dbReference>
<dbReference type="SUPFAM" id="SSF103473">
    <property type="entry name" value="MFS general substrate transporter"/>
    <property type="match status" value="1"/>
</dbReference>
<feature type="compositionally biased region" description="Pro residues" evidence="11">
    <location>
        <begin position="1"/>
        <end position="19"/>
    </location>
</feature>
<name>A0A0D2A7Y9_9PEZI</name>
<comment type="similarity">
    <text evidence="2 10">Belongs to the ATG22 family.</text>
</comment>
<dbReference type="Pfam" id="PF11700">
    <property type="entry name" value="ATG22"/>
    <property type="match status" value="1"/>
</dbReference>
<keyword evidence="4 10" id="KW-0926">Vacuole</keyword>
<feature type="transmembrane region" description="Helical" evidence="10">
    <location>
        <begin position="610"/>
        <end position="629"/>
    </location>
</feature>
<evidence type="ECO:0000256" key="4">
    <source>
        <dbReference type="ARBA" id="ARBA00022554"/>
    </source>
</evidence>
<feature type="region of interest" description="Disordered" evidence="11">
    <location>
        <begin position="1"/>
        <end position="96"/>
    </location>
</feature>
<dbReference type="FunCoup" id="A0A0D2A7Y9">
    <property type="interactions" value="23"/>
</dbReference>
<reference evidence="12 13" key="1">
    <citation type="submission" date="2015-01" db="EMBL/GenBank/DDBJ databases">
        <title>The Genome Sequence of Ochroconis gallopava CBS43764.</title>
        <authorList>
            <consortium name="The Broad Institute Genomics Platform"/>
            <person name="Cuomo C."/>
            <person name="de Hoog S."/>
            <person name="Gorbushina A."/>
            <person name="Stielow B."/>
            <person name="Teixiera M."/>
            <person name="Abouelleil A."/>
            <person name="Chapman S.B."/>
            <person name="Priest M."/>
            <person name="Young S.K."/>
            <person name="Wortman J."/>
            <person name="Nusbaum C."/>
            <person name="Birren B."/>
        </authorList>
    </citation>
    <scope>NUCLEOTIDE SEQUENCE [LARGE SCALE GENOMIC DNA]</scope>
    <source>
        <strain evidence="12 13">CBS 43764</strain>
    </source>
</reference>
<comment type="function">
    <text evidence="10">Vacuolar effluxer which mediate the efflux of amino acids resulting from autophagic degradation. The release of autophagic amino acids allows the maintenance of protein synthesis and viability during nitrogen starvation.</text>
</comment>
<dbReference type="PANTHER" id="PTHR23519:SF1">
    <property type="entry name" value="AUTOPHAGY-RELATED PROTEIN 22"/>
    <property type="match status" value="1"/>
</dbReference>
<keyword evidence="7 10" id="KW-1133">Transmembrane helix</keyword>
<feature type="region of interest" description="Disordered" evidence="11">
    <location>
        <begin position="650"/>
        <end position="677"/>
    </location>
</feature>
<dbReference type="Proteomes" id="UP000053259">
    <property type="component" value="Unassembled WGS sequence"/>
</dbReference>
<dbReference type="InParanoid" id="A0A0D2A7Y9"/>